<gene>
    <name evidence="3" type="ORF">PACLA_8A086791</name>
</gene>
<comment type="caution">
    <text evidence="3">The sequence shown here is derived from an EMBL/GenBank/DDBJ whole genome shotgun (WGS) entry which is preliminary data.</text>
</comment>
<dbReference type="SUPFAM" id="SSF56672">
    <property type="entry name" value="DNA/RNA polymerases"/>
    <property type="match status" value="1"/>
</dbReference>
<dbReference type="InterPro" id="IPR043502">
    <property type="entry name" value="DNA/RNA_pol_sf"/>
</dbReference>
<evidence type="ECO:0000259" key="1">
    <source>
        <dbReference type="Pfam" id="PF07727"/>
    </source>
</evidence>
<dbReference type="Pfam" id="PF25597">
    <property type="entry name" value="SH3_retrovirus"/>
    <property type="match status" value="1"/>
</dbReference>
<sequence>MTPIEAWTGVKPDVKHLRSFGCIVYAHIPKDERKKLDSKAKKCVPLGYGTETKGYRLYDPQNSRVIYSRDVKFNESEFGIEKELPGNEFQADKHVTLELSNDNDVVVEDDQADNAEINERQPVRERRAPDRFGEWVTIASKDVVEPTTVSEALCGPNAERWHEAMQQEMDSLQEHDVWELTELPKDRKAVGCKWVFKVKHNADGSIERHKARLVAQGFSQRFGVDYDETFSPVVRFESIRTVIALSVQRGLKLHQMDVTAAFLNGELEDEVYMKQPEGFEVKGKEHLACKLNKSLYGLKQSSRCWNSVLDEHLKSIGFTQTESDPCIYVKEEDGNIFVVAIHVDDIILAGKTDEKIAKVKESIAERFQVKDMGELKYILGLQVIQEDAKVWIGQPTYTASIIKKYGMENCKPVETPVDLSSKLVSAMEDSELFNKEEHQSAVGSLLYLSSATRPDITFAVNNVAKFSANPTNEHWTAVKRIFRYLKGTVNYGLLYSENANPDCVGFSDADWAGDLNDRKSTSGYTFQINGAAVSWRSKKQTCVALSTAAAEYVALSAAAQEALWMRQLLTDLNVNIDEPMTIYEDNQSAIAMSKNPQFHGRSKHIDIKYYFVRDQVEKKTLTVLYCPTGSMLADLFTKGIPKEQFKKLRELTGVAIKPK</sequence>
<feature type="domain" description="Reverse transcriptase Ty1/copia-type" evidence="1">
    <location>
        <begin position="176"/>
        <end position="417"/>
    </location>
</feature>
<feature type="domain" description="Retroviral polymerase SH3-like" evidence="2">
    <location>
        <begin position="22"/>
        <end position="79"/>
    </location>
</feature>
<dbReference type="Pfam" id="PF07727">
    <property type="entry name" value="RVT_2"/>
    <property type="match status" value="1"/>
</dbReference>
<proteinExistence type="predicted"/>
<evidence type="ECO:0000313" key="3">
    <source>
        <dbReference type="EMBL" id="CAB3994205.1"/>
    </source>
</evidence>
<dbReference type="InterPro" id="IPR013103">
    <property type="entry name" value="RVT_2"/>
</dbReference>
<evidence type="ECO:0000259" key="2">
    <source>
        <dbReference type="Pfam" id="PF25597"/>
    </source>
</evidence>
<evidence type="ECO:0000313" key="4">
    <source>
        <dbReference type="Proteomes" id="UP001152795"/>
    </source>
</evidence>
<dbReference type="Proteomes" id="UP001152795">
    <property type="component" value="Unassembled WGS sequence"/>
</dbReference>
<protein>
    <submittedName>
        <fullName evidence="3">Uncharacterized protein</fullName>
    </submittedName>
</protein>
<reference evidence="3" key="1">
    <citation type="submission" date="2020-04" db="EMBL/GenBank/DDBJ databases">
        <authorList>
            <person name="Alioto T."/>
            <person name="Alioto T."/>
            <person name="Gomez Garrido J."/>
        </authorList>
    </citation>
    <scope>NUCLEOTIDE SEQUENCE</scope>
    <source>
        <strain evidence="3">A484AB</strain>
    </source>
</reference>
<accession>A0A7D9HZ03</accession>
<dbReference type="CDD" id="cd09272">
    <property type="entry name" value="RNase_HI_RT_Ty1"/>
    <property type="match status" value="1"/>
</dbReference>
<dbReference type="OrthoDB" id="413361at2759"/>
<dbReference type="EMBL" id="CACRXK020002416">
    <property type="protein sequence ID" value="CAB3994205.1"/>
    <property type="molecule type" value="Genomic_DNA"/>
</dbReference>
<organism evidence="3 4">
    <name type="scientific">Paramuricea clavata</name>
    <name type="common">Red gorgonian</name>
    <name type="synonym">Violescent sea-whip</name>
    <dbReference type="NCBI Taxonomy" id="317549"/>
    <lineage>
        <taxon>Eukaryota</taxon>
        <taxon>Metazoa</taxon>
        <taxon>Cnidaria</taxon>
        <taxon>Anthozoa</taxon>
        <taxon>Octocorallia</taxon>
        <taxon>Malacalcyonacea</taxon>
        <taxon>Plexauridae</taxon>
        <taxon>Paramuricea</taxon>
    </lineage>
</organism>
<name>A0A7D9HZ03_PARCT</name>
<dbReference type="AlphaFoldDB" id="A0A7D9HZ03"/>
<dbReference type="PANTHER" id="PTHR11439:SF483">
    <property type="entry name" value="PEPTIDE SYNTHASE GLIP-LIKE, PUTATIVE (AFU_ORTHOLOGUE AFUA_3G12920)-RELATED"/>
    <property type="match status" value="1"/>
</dbReference>
<dbReference type="PANTHER" id="PTHR11439">
    <property type="entry name" value="GAG-POL-RELATED RETROTRANSPOSON"/>
    <property type="match status" value="1"/>
</dbReference>
<keyword evidence="4" id="KW-1185">Reference proteome</keyword>
<dbReference type="InterPro" id="IPR057670">
    <property type="entry name" value="SH3_retrovirus"/>
</dbReference>